<feature type="signal peptide" evidence="1">
    <location>
        <begin position="1"/>
        <end position="19"/>
    </location>
</feature>
<name>A0A448WTU5_9PLAT</name>
<protein>
    <recommendedName>
        <fullName evidence="4">Secreted protein</fullName>
    </recommendedName>
</protein>
<comment type="caution">
    <text evidence="2">The sequence shown here is derived from an EMBL/GenBank/DDBJ whole genome shotgun (WGS) entry which is preliminary data.</text>
</comment>
<evidence type="ECO:0008006" key="4">
    <source>
        <dbReference type="Google" id="ProtNLM"/>
    </source>
</evidence>
<keyword evidence="3" id="KW-1185">Reference proteome</keyword>
<dbReference type="Proteomes" id="UP000784294">
    <property type="component" value="Unassembled WGS sequence"/>
</dbReference>
<evidence type="ECO:0000256" key="1">
    <source>
        <dbReference type="SAM" id="SignalP"/>
    </source>
</evidence>
<evidence type="ECO:0000313" key="3">
    <source>
        <dbReference type="Proteomes" id="UP000784294"/>
    </source>
</evidence>
<organism evidence="2 3">
    <name type="scientific">Protopolystoma xenopodis</name>
    <dbReference type="NCBI Taxonomy" id="117903"/>
    <lineage>
        <taxon>Eukaryota</taxon>
        <taxon>Metazoa</taxon>
        <taxon>Spiralia</taxon>
        <taxon>Lophotrochozoa</taxon>
        <taxon>Platyhelminthes</taxon>
        <taxon>Monogenea</taxon>
        <taxon>Polyopisthocotylea</taxon>
        <taxon>Polystomatidea</taxon>
        <taxon>Polystomatidae</taxon>
        <taxon>Protopolystoma</taxon>
    </lineage>
</organism>
<dbReference type="EMBL" id="CAAALY010044716">
    <property type="protein sequence ID" value="VEL20098.1"/>
    <property type="molecule type" value="Genomic_DNA"/>
</dbReference>
<sequence>MAWTCLTYLGLLPFRFCHISPLAEFFFCHPQVNTSELEYHISKLVALSVAEVLGINLFPCPIRFV</sequence>
<dbReference type="AlphaFoldDB" id="A0A448WTU5"/>
<evidence type="ECO:0000313" key="2">
    <source>
        <dbReference type="EMBL" id="VEL20098.1"/>
    </source>
</evidence>
<accession>A0A448WTU5</accession>
<dbReference type="OrthoDB" id="5951731at2759"/>
<reference evidence="2" key="1">
    <citation type="submission" date="2018-11" db="EMBL/GenBank/DDBJ databases">
        <authorList>
            <consortium name="Pathogen Informatics"/>
        </authorList>
    </citation>
    <scope>NUCLEOTIDE SEQUENCE</scope>
</reference>
<feature type="chain" id="PRO_5019360658" description="Secreted protein" evidence="1">
    <location>
        <begin position="20"/>
        <end position="65"/>
    </location>
</feature>
<proteinExistence type="predicted"/>
<keyword evidence="1" id="KW-0732">Signal</keyword>
<gene>
    <name evidence="2" type="ORF">PXEA_LOCUS13538</name>
</gene>